<dbReference type="EMBL" id="JACXVP010000002">
    <property type="protein sequence ID" value="KAG5621576.1"/>
    <property type="molecule type" value="Genomic_DNA"/>
</dbReference>
<gene>
    <name evidence="1" type="ORF">H5410_006794</name>
</gene>
<reference evidence="1 2" key="1">
    <citation type="submission" date="2020-09" db="EMBL/GenBank/DDBJ databases">
        <title>De no assembly of potato wild relative species, Solanum commersonii.</title>
        <authorList>
            <person name="Cho K."/>
        </authorList>
    </citation>
    <scope>NUCLEOTIDE SEQUENCE [LARGE SCALE GENOMIC DNA]</scope>
    <source>
        <strain evidence="1">LZ3.2</strain>
        <tissue evidence="1">Leaf</tissue>
    </source>
</reference>
<protein>
    <submittedName>
        <fullName evidence="1">Uncharacterized protein</fullName>
    </submittedName>
</protein>
<dbReference type="AlphaFoldDB" id="A0A9J6AAR9"/>
<keyword evidence="2" id="KW-1185">Reference proteome</keyword>
<proteinExistence type="predicted"/>
<evidence type="ECO:0000313" key="1">
    <source>
        <dbReference type="EMBL" id="KAG5621576.1"/>
    </source>
</evidence>
<sequence length="63" mass="7020">MRNGEPKLGVNRLYSARERERDFGSGADLYCDSTDLKQRANYIPALGDNLNALSEQLMALTIS</sequence>
<name>A0A9J6AAR9_SOLCO</name>
<dbReference type="Proteomes" id="UP000824120">
    <property type="component" value="Chromosome 2"/>
</dbReference>
<accession>A0A9J6AAR9</accession>
<evidence type="ECO:0000313" key="2">
    <source>
        <dbReference type="Proteomes" id="UP000824120"/>
    </source>
</evidence>
<comment type="caution">
    <text evidence="1">The sequence shown here is derived from an EMBL/GenBank/DDBJ whole genome shotgun (WGS) entry which is preliminary data.</text>
</comment>
<organism evidence="1 2">
    <name type="scientific">Solanum commersonii</name>
    <name type="common">Commerson's wild potato</name>
    <name type="synonym">Commerson's nightshade</name>
    <dbReference type="NCBI Taxonomy" id="4109"/>
    <lineage>
        <taxon>Eukaryota</taxon>
        <taxon>Viridiplantae</taxon>
        <taxon>Streptophyta</taxon>
        <taxon>Embryophyta</taxon>
        <taxon>Tracheophyta</taxon>
        <taxon>Spermatophyta</taxon>
        <taxon>Magnoliopsida</taxon>
        <taxon>eudicotyledons</taxon>
        <taxon>Gunneridae</taxon>
        <taxon>Pentapetalae</taxon>
        <taxon>asterids</taxon>
        <taxon>lamiids</taxon>
        <taxon>Solanales</taxon>
        <taxon>Solanaceae</taxon>
        <taxon>Solanoideae</taxon>
        <taxon>Solaneae</taxon>
        <taxon>Solanum</taxon>
    </lineage>
</organism>